<dbReference type="EMBL" id="BMNI01000003">
    <property type="protein sequence ID" value="GGO88495.1"/>
    <property type="molecule type" value="Genomic_DNA"/>
</dbReference>
<comment type="caution">
    <text evidence="2">The sequence shown here is derived from an EMBL/GenBank/DDBJ whole genome shotgun (WGS) entry which is preliminary data.</text>
</comment>
<reference evidence="3" key="1">
    <citation type="journal article" date="2019" name="Int. J. Syst. Evol. Microbiol.">
        <title>The Global Catalogue of Microorganisms (GCM) 10K type strain sequencing project: providing services to taxonomists for standard genome sequencing and annotation.</title>
        <authorList>
            <consortium name="The Broad Institute Genomics Platform"/>
            <consortium name="The Broad Institute Genome Sequencing Center for Infectious Disease"/>
            <person name="Wu L."/>
            <person name="Ma J."/>
        </authorList>
    </citation>
    <scope>NUCLEOTIDE SEQUENCE [LARGE SCALE GENOMIC DNA]</scope>
    <source>
        <strain evidence="3">CGMCC 4.7371</strain>
    </source>
</reference>
<evidence type="ECO:0008006" key="4">
    <source>
        <dbReference type="Google" id="ProtNLM"/>
    </source>
</evidence>
<feature type="region of interest" description="Disordered" evidence="1">
    <location>
        <begin position="105"/>
        <end position="126"/>
    </location>
</feature>
<protein>
    <recommendedName>
        <fullName evidence="4">Thioesterase</fullName>
    </recommendedName>
</protein>
<name>A0ABQ2NB36_9ACTN</name>
<dbReference type="RefSeq" id="WP_229662727.1">
    <property type="nucleotide sequence ID" value="NZ_BMNI01000003.1"/>
</dbReference>
<proteinExistence type="predicted"/>
<evidence type="ECO:0000313" key="2">
    <source>
        <dbReference type="EMBL" id="GGO88495.1"/>
    </source>
</evidence>
<accession>A0ABQ2NB36</accession>
<gene>
    <name evidence="2" type="ORF">GCM10011584_15620</name>
</gene>
<sequence length="126" mass="13689">MHVTDTLKLAPAELRRDVVLRAFELLRKRVAVECTGETGASAGFPRLQFRDLPAAAGTLVVRATVVDRGSRWQRVEYDATYRHPDATGELVARQVARAVGQTCALPATEPAVPAPRTTPELSATPR</sequence>
<evidence type="ECO:0000313" key="3">
    <source>
        <dbReference type="Proteomes" id="UP000655410"/>
    </source>
</evidence>
<evidence type="ECO:0000256" key="1">
    <source>
        <dbReference type="SAM" id="MobiDB-lite"/>
    </source>
</evidence>
<organism evidence="2 3">
    <name type="scientific">Nocardioides phosphati</name>
    <dbReference type="NCBI Taxonomy" id="1867775"/>
    <lineage>
        <taxon>Bacteria</taxon>
        <taxon>Bacillati</taxon>
        <taxon>Actinomycetota</taxon>
        <taxon>Actinomycetes</taxon>
        <taxon>Propionibacteriales</taxon>
        <taxon>Nocardioidaceae</taxon>
        <taxon>Nocardioides</taxon>
    </lineage>
</organism>
<dbReference type="Proteomes" id="UP000655410">
    <property type="component" value="Unassembled WGS sequence"/>
</dbReference>
<keyword evidence="3" id="KW-1185">Reference proteome</keyword>